<dbReference type="PANTHER" id="PTHR24637">
    <property type="entry name" value="COLLAGEN"/>
    <property type="match status" value="1"/>
</dbReference>
<feature type="transmembrane region" description="Helical" evidence="2">
    <location>
        <begin position="47"/>
        <end position="68"/>
    </location>
</feature>
<sequence length="553" mass="60154">MIRQQQRQQQQPPAAGAIAKAPSVALLNPRAPSSTGELKVSSLKTKIAYALLIIVIVVMITSLVAFFLGKGEEEEIEEGASSFYTGPQGERGEQGERGPQGIAGVDGKQGSRGPQGEKGEQGPAGPRGEKGLRGTQGKKGLPGDQGPAGSRGERGPRGEPGPPPSRDWPFFERHIRAKIAWKGGADVMETAGVVGSYDSTRQACPVVVTKAYQKSTIATGLSYRNWDGLRINLSVENVENENKEIVSFDVKNCTNSPLLIAALHAKSCNSSDSVLISEIPSGTIHIRDATYCISKTNNNEILQCVFPGASGVFKIDFKLETTEDVGVLFLADTLQTNIAAPQPSVFESDQGLIRQAGKFLQKPSAEDIKVVMTKGEREPILPKTLVASLNNPIVRLKLPTAQEINNMYNLSENEDMLKSAVVFLKRDSKTHGSSTITIEEFSFFLLYFLLHSSVLYLTKTGWDKVGLERTKRCERVVRSGVIDIASSYMIVSETVSDNFIREGVLFDIPSKYNIVSKKISDLVPELMKELLGKSEDDLFEPPKSVASLLDLKK</sequence>
<dbReference type="InterPro" id="IPR008160">
    <property type="entry name" value="Collagen"/>
</dbReference>
<reference evidence="3" key="1">
    <citation type="journal article" date="2015" name="BMC Evol. Biol.">
        <title>Characterization of fossilized relatives of the White Spot Syndrome Virus in genomes of decapod crustaceans.</title>
        <authorList>
            <person name="Rozenberg A."/>
            <person name="Brand P."/>
            <person name="Rivera N."/>
            <person name="Leese F."/>
            <person name="Schubart C.D."/>
        </authorList>
    </citation>
    <scope>NUCLEOTIDE SEQUENCE</scope>
    <source>
        <strain evidence="3">747*9</strain>
    </source>
</reference>
<keyword evidence="2" id="KW-1133">Transmembrane helix</keyword>
<accession>A0A0K0VL84</accession>
<dbReference type="EMBL" id="KR820242">
    <property type="protein sequence ID" value="AKS10620.1"/>
    <property type="molecule type" value="Genomic_DNA"/>
</dbReference>
<keyword evidence="2" id="KW-0472">Membrane</keyword>
<keyword evidence="2" id="KW-0812">Transmembrane</keyword>
<protein>
    <submittedName>
        <fullName evidence="3">Wsv001-like protein</fullName>
    </submittedName>
</protein>
<evidence type="ECO:0000256" key="1">
    <source>
        <dbReference type="SAM" id="MobiDB-lite"/>
    </source>
</evidence>
<proteinExistence type="predicted"/>
<evidence type="ECO:0000256" key="2">
    <source>
        <dbReference type="SAM" id="Phobius"/>
    </source>
</evidence>
<evidence type="ECO:0000313" key="3">
    <source>
        <dbReference type="EMBL" id="AKS10620.1"/>
    </source>
</evidence>
<dbReference type="Pfam" id="PF01391">
    <property type="entry name" value="Collagen"/>
    <property type="match status" value="1"/>
</dbReference>
<name>A0A0K0VL84_9VIRU</name>
<organism evidence="3">
    <name type="scientific">Metopaulias depressus WSSV-like virus</name>
    <dbReference type="NCBI Taxonomy" id="1675544"/>
    <lineage>
        <taxon>Viruses</taxon>
        <taxon>Viruses incertae sedis</taxon>
        <taxon>Naldaviricetes</taxon>
        <taxon>Nimaviridae</taxon>
        <taxon>Whispovirus</taxon>
    </lineage>
</organism>
<feature type="region of interest" description="Disordered" evidence="1">
    <location>
        <begin position="78"/>
        <end position="169"/>
    </location>
</feature>